<feature type="transmembrane region" description="Helical" evidence="1">
    <location>
        <begin position="407"/>
        <end position="425"/>
    </location>
</feature>
<keyword evidence="1" id="KW-0472">Membrane</keyword>
<evidence type="ECO:0000256" key="1">
    <source>
        <dbReference type="SAM" id="Phobius"/>
    </source>
</evidence>
<name>A0ABS9SKU1_9BACT</name>
<comment type="caution">
    <text evidence="2">The sequence shown here is derived from an EMBL/GenBank/DDBJ whole genome shotgun (WGS) entry which is preliminary data.</text>
</comment>
<reference evidence="2 3" key="1">
    <citation type="submission" date="2022-02" db="EMBL/GenBank/DDBJ databases">
        <authorList>
            <person name="Min J."/>
        </authorList>
    </citation>
    <scope>NUCLEOTIDE SEQUENCE [LARGE SCALE GENOMIC DNA]</scope>
    <source>
        <strain evidence="2 3">GR10-1</strain>
    </source>
</reference>
<feature type="transmembrane region" description="Helical" evidence="1">
    <location>
        <begin position="378"/>
        <end position="400"/>
    </location>
</feature>
<sequence length="464" mass="48306">MAYRTVTAVSLTNGQQYSFSYKTGYTSANPCAINYRFILYSTDGTNSLLIGPALTTGGGGAIGTQVPQVVNAAGFAANHVTISGDFTFSLPTGNYYLGFVMQKGAGCGGASRDILNDDIVINTPCTLDTDGDGIFDFQDSDSDNDGCPDALEGGANLTTANLDANNRLTGTVGVNGAPAIAGNGQAVGSSQIAATSACDPVSYVTTVPVDGMPALTNLGANPLQGSDSASAVNQQSWVGRSIAITTLPTNGFILTYNGTAVTAGLRIDDYDPTLLTIEPSDATPTGTTSTTFQYAVFDASDVQSSASDYTLNFSIALPVNFGLVEATITGGELIVNWSSISETNNDHFEVDVSADGKTFTSIGKVDSKAENGNSSSELTYSFSKGVSGVVAGISVLLLMITPVARRYRKLLMAVFLFGITVYIISCNKQNKDVLDTSGDVYVRIAQVDKDGSTKYSKTVKANKE</sequence>
<protein>
    <submittedName>
        <fullName evidence="2">Uncharacterized protein</fullName>
    </submittedName>
</protein>
<keyword evidence="1" id="KW-1133">Transmembrane helix</keyword>
<dbReference type="EMBL" id="JAKWBL010000002">
    <property type="protein sequence ID" value="MCH5599003.1"/>
    <property type="molecule type" value="Genomic_DNA"/>
</dbReference>
<dbReference type="Proteomes" id="UP001202248">
    <property type="component" value="Unassembled WGS sequence"/>
</dbReference>
<proteinExistence type="predicted"/>
<keyword evidence="1" id="KW-0812">Transmembrane</keyword>
<dbReference type="SUPFAM" id="SSF103647">
    <property type="entry name" value="TSP type-3 repeat"/>
    <property type="match status" value="1"/>
</dbReference>
<keyword evidence="3" id="KW-1185">Reference proteome</keyword>
<accession>A0ABS9SKU1</accession>
<organism evidence="2 3">
    <name type="scientific">Niabella ginsengisoli</name>
    <dbReference type="NCBI Taxonomy" id="522298"/>
    <lineage>
        <taxon>Bacteria</taxon>
        <taxon>Pseudomonadati</taxon>
        <taxon>Bacteroidota</taxon>
        <taxon>Chitinophagia</taxon>
        <taxon>Chitinophagales</taxon>
        <taxon>Chitinophagaceae</taxon>
        <taxon>Niabella</taxon>
    </lineage>
</organism>
<dbReference type="InterPro" id="IPR028974">
    <property type="entry name" value="TSP_type-3_rpt"/>
</dbReference>
<evidence type="ECO:0000313" key="3">
    <source>
        <dbReference type="Proteomes" id="UP001202248"/>
    </source>
</evidence>
<gene>
    <name evidence="2" type="ORF">MKP09_14355</name>
</gene>
<evidence type="ECO:0000313" key="2">
    <source>
        <dbReference type="EMBL" id="MCH5599003.1"/>
    </source>
</evidence>
<dbReference type="RefSeq" id="WP_240830664.1">
    <property type="nucleotide sequence ID" value="NZ_JAKWBL010000002.1"/>
</dbReference>